<dbReference type="EMBL" id="JAAMRR010000414">
    <property type="protein sequence ID" value="NGX95145.1"/>
    <property type="molecule type" value="Genomic_DNA"/>
</dbReference>
<dbReference type="Proteomes" id="UP000480266">
    <property type="component" value="Unassembled WGS sequence"/>
</dbReference>
<reference evidence="1" key="1">
    <citation type="submission" date="2020-02" db="EMBL/GenBank/DDBJ databases">
        <title>Draft genome sequence of Candidatus Afipia apatlaquensis IBT-C3, a potential strain for decolorization of textile dyes.</title>
        <authorList>
            <person name="Sanchez-Reyes A."/>
            <person name="Breton-Deval L."/>
            <person name="Mangelson H."/>
            <person name="Sanchez-Flores A."/>
        </authorList>
    </citation>
    <scope>NUCLEOTIDE SEQUENCE [LARGE SCALE GENOMIC DNA]</scope>
    <source>
        <strain evidence="1">IBT-C3</strain>
    </source>
</reference>
<keyword evidence="2" id="KW-1185">Reference proteome</keyword>
<name>A0A7C9RDZ8_9BRAD</name>
<proteinExistence type="predicted"/>
<protein>
    <submittedName>
        <fullName evidence="1">Uncharacterized protein</fullName>
    </submittedName>
</protein>
<gene>
    <name evidence="1" type="ORF">G4V63_07930</name>
</gene>
<dbReference type="AlphaFoldDB" id="A0A7C9RDZ8"/>
<evidence type="ECO:0000313" key="1">
    <source>
        <dbReference type="EMBL" id="NGX95145.1"/>
    </source>
</evidence>
<sequence length="75" mass="8355">MQTFDTRSASPLWPQSKCMANSFYRLIAGFCQVDKIVCGAASFRRDRASAFDAALQRTPPKTYASANILRFSGTR</sequence>
<evidence type="ECO:0000313" key="2">
    <source>
        <dbReference type="Proteomes" id="UP000480266"/>
    </source>
</evidence>
<accession>A0A7C9RDZ8</accession>
<comment type="caution">
    <text evidence="1">The sequence shown here is derived from an EMBL/GenBank/DDBJ whole genome shotgun (WGS) entry which is preliminary data.</text>
</comment>
<organism evidence="1 2">
    <name type="scientific">Candidatus Afipia apatlaquensis</name>
    <dbReference type="NCBI Taxonomy" id="2712852"/>
    <lineage>
        <taxon>Bacteria</taxon>
        <taxon>Pseudomonadati</taxon>
        <taxon>Pseudomonadota</taxon>
        <taxon>Alphaproteobacteria</taxon>
        <taxon>Hyphomicrobiales</taxon>
        <taxon>Nitrobacteraceae</taxon>
        <taxon>Afipia</taxon>
    </lineage>
</organism>